<evidence type="ECO:0000313" key="2">
    <source>
        <dbReference type="EMBL" id="ATY84214.1"/>
    </source>
</evidence>
<dbReference type="EMBL" id="CP024955">
    <property type="protein sequence ID" value="ATY84214.1"/>
    <property type="molecule type" value="Genomic_DNA"/>
</dbReference>
<dbReference type="Gene3D" id="1.10.10.10">
    <property type="entry name" value="Winged helix-like DNA-binding domain superfamily/Winged helix DNA-binding domain"/>
    <property type="match status" value="1"/>
</dbReference>
<gene>
    <name evidence="2" type="ORF">CVV65_03995</name>
</gene>
<dbReference type="PANTHER" id="PTHR23131:SF0">
    <property type="entry name" value="ENDORIBONUCLEASE LACTB2"/>
    <property type="match status" value="1"/>
</dbReference>
<protein>
    <recommendedName>
        <fullName evidence="1">Metallo-beta-lactamase domain-containing protein</fullName>
    </recommendedName>
</protein>
<keyword evidence="3" id="KW-1185">Reference proteome</keyword>
<dbReference type="OrthoDB" id="9802248at2"/>
<evidence type="ECO:0000259" key="1">
    <source>
        <dbReference type="SMART" id="SM00849"/>
    </source>
</evidence>
<feature type="domain" description="Metallo-beta-lactamase" evidence="1">
    <location>
        <begin position="22"/>
        <end position="190"/>
    </location>
</feature>
<dbReference type="Pfam" id="PF17778">
    <property type="entry name" value="WHD_BLACT"/>
    <property type="match status" value="1"/>
</dbReference>
<dbReference type="Proteomes" id="UP000231932">
    <property type="component" value="Chromosome"/>
</dbReference>
<dbReference type="PANTHER" id="PTHR23131">
    <property type="entry name" value="ENDORIBONUCLEASE LACTB2"/>
    <property type="match status" value="1"/>
</dbReference>
<dbReference type="Gene3D" id="3.60.15.10">
    <property type="entry name" value="Ribonuclease Z/Hydroxyacylglutathione hydrolase-like"/>
    <property type="match status" value="1"/>
</dbReference>
<dbReference type="SMART" id="SM00849">
    <property type="entry name" value="Lactamase_B"/>
    <property type="match status" value="1"/>
</dbReference>
<organism evidence="2 3">
    <name type="scientific">Kyrpidia spormannii</name>
    <dbReference type="NCBI Taxonomy" id="2055160"/>
    <lineage>
        <taxon>Bacteria</taxon>
        <taxon>Bacillati</taxon>
        <taxon>Bacillota</taxon>
        <taxon>Bacilli</taxon>
        <taxon>Bacillales</taxon>
        <taxon>Alicyclobacillaceae</taxon>
        <taxon>Kyrpidia</taxon>
    </lineage>
</organism>
<dbReference type="KEGG" id="kyr:CVV65_03995"/>
<reference evidence="3" key="1">
    <citation type="submission" date="2017-11" db="EMBL/GenBank/DDBJ databases">
        <title>Complete Genome Sequence of Kyrpidia sp. Strain EA-1, a thermophilic, hydrogen-oxidizing Bacterium, isolated from the Azores.</title>
        <authorList>
            <person name="Reiner J.E."/>
            <person name="Lapp C.J."/>
            <person name="Bunk B."/>
            <person name="Gescher J."/>
        </authorList>
    </citation>
    <scope>NUCLEOTIDE SEQUENCE [LARGE SCALE GENOMIC DNA]</scope>
    <source>
        <strain evidence="3">EA-1</strain>
    </source>
</reference>
<dbReference type="AlphaFoldDB" id="A0A2K8N458"/>
<dbReference type="InterPro" id="IPR041516">
    <property type="entry name" value="LACTB2_WH"/>
</dbReference>
<dbReference type="Pfam" id="PF00753">
    <property type="entry name" value="Lactamase_B"/>
    <property type="match status" value="1"/>
</dbReference>
<name>A0A2K8N458_9BACL</name>
<dbReference type="InterPro" id="IPR036866">
    <property type="entry name" value="RibonucZ/Hydroxyglut_hydro"/>
</dbReference>
<dbReference type="SUPFAM" id="SSF56281">
    <property type="entry name" value="Metallo-hydrolase/oxidoreductase"/>
    <property type="match status" value="1"/>
</dbReference>
<dbReference type="InterPro" id="IPR036388">
    <property type="entry name" value="WH-like_DNA-bd_sf"/>
</dbReference>
<accession>A0A2K8N458</accession>
<sequence length="298" mass="32982">MTLPQWVTLFAARTPTLPPATGTNLFLVSDGGEGLVIDAGYSDPEALRPLTDAVRERHLHVTGILLTHHHPDHAAGAGYLAELWDCPVHVHPADAAAVEQYVPEHRLRPDLAEGTTRQVGDVRLVALETPGHTPGHLCFWEPTAKVLFTGDAVLGAGTTWIGPPDGHLRTYLNTLRKLLTYPAEIAGPAHGPLVQDPAGQIRYYLSHRQEREEQIMSLIDKHPRRIAELLSAIYERQIPPAARWVAERTLLGHLVKLEEEGRVTRAVDTGTPVPLHQVTWTDEELRRWTDQTVFSAVP</sequence>
<dbReference type="RefSeq" id="WP_100667042.1">
    <property type="nucleotide sequence ID" value="NZ_CP024955.1"/>
</dbReference>
<proteinExistence type="predicted"/>
<evidence type="ECO:0000313" key="3">
    <source>
        <dbReference type="Proteomes" id="UP000231932"/>
    </source>
</evidence>
<dbReference type="InterPro" id="IPR050662">
    <property type="entry name" value="Sec-metab_biosynth-thioest"/>
</dbReference>
<dbReference type="InterPro" id="IPR001279">
    <property type="entry name" value="Metallo-B-lactamas"/>
</dbReference>